<dbReference type="SMART" id="SM00342">
    <property type="entry name" value="HTH_ARAC"/>
    <property type="match status" value="1"/>
</dbReference>
<dbReference type="InterPro" id="IPR011051">
    <property type="entry name" value="RmlC_Cupin_sf"/>
</dbReference>
<dbReference type="Gene3D" id="2.60.120.10">
    <property type="entry name" value="Jelly Rolls"/>
    <property type="match status" value="1"/>
</dbReference>
<dbReference type="GO" id="GO:0043565">
    <property type="term" value="F:sequence-specific DNA binding"/>
    <property type="evidence" value="ECO:0007669"/>
    <property type="project" value="InterPro"/>
</dbReference>
<gene>
    <name evidence="4" type="primary">soxS_1</name>
    <name evidence="4" type="ORF">VPLFYP99_00909</name>
</gene>
<dbReference type="GO" id="GO:0003700">
    <property type="term" value="F:DNA-binding transcription factor activity"/>
    <property type="evidence" value="ECO:0007669"/>
    <property type="project" value="InterPro"/>
</dbReference>
<dbReference type="SUPFAM" id="SSF46689">
    <property type="entry name" value="Homeodomain-like"/>
    <property type="match status" value="2"/>
</dbReference>
<accession>A0A6N2YM93</accession>
<sequence length="342" mass="40059">MDYFHYTYKHNHIDFNSDIYKVSTYHYNWHSGVEVLILLKGRIDMSCNSEVFTMEPLDTIIISPQVGHATLALEEDTTALVIHVSKEFFQYFDPNFGMYQFVLRSDKTNRDNEFFTSLRYLAAQMMLLMVNSESPDRQLWLESHFLAMTSDIYREIDAVKTIPIHTKPADMTVATFDKMIAYIDENYKQKIELEDIAKIGGYNVNYTSQFFKRQLGVSFLEYLLRLRLREATVRLANSEDGVAHIASSCGFADIKAFNVAFKKHFHTTPSEYRKQAKEMGRKTKLHDWKEIISTQEEDIIDILQTYLPYQDVSIDKNRLDEANQKLQDVRDQLEMVVKRLQS</sequence>
<dbReference type="InterPro" id="IPR009057">
    <property type="entry name" value="Homeodomain-like_sf"/>
</dbReference>
<keyword evidence="1" id="KW-0805">Transcription regulation</keyword>
<dbReference type="PROSITE" id="PS01124">
    <property type="entry name" value="HTH_ARAC_FAMILY_2"/>
    <property type="match status" value="1"/>
</dbReference>
<dbReference type="Gene3D" id="1.10.10.60">
    <property type="entry name" value="Homeodomain-like"/>
    <property type="match status" value="2"/>
</dbReference>
<dbReference type="AlphaFoldDB" id="A0A6N2YM93"/>
<evidence type="ECO:0000256" key="3">
    <source>
        <dbReference type="ARBA" id="ARBA00023163"/>
    </source>
</evidence>
<reference evidence="4" key="1">
    <citation type="submission" date="2019-11" db="EMBL/GenBank/DDBJ databases">
        <authorList>
            <person name="Feng L."/>
        </authorList>
    </citation>
    <scope>NUCLEOTIDE SEQUENCE</scope>
    <source>
        <strain evidence="4">VparvulaLFYP99</strain>
    </source>
</reference>
<dbReference type="InterPro" id="IPR018060">
    <property type="entry name" value="HTH_AraC"/>
</dbReference>
<protein>
    <submittedName>
        <fullName evidence="4">Regulatory protein SoxS</fullName>
    </submittedName>
</protein>
<dbReference type="RefSeq" id="WP_038150581.1">
    <property type="nucleotide sequence ID" value="NZ_CACRUG010000003.1"/>
</dbReference>
<dbReference type="Pfam" id="PF12833">
    <property type="entry name" value="HTH_18"/>
    <property type="match status" value="1"/>
</dbReference>
<proteinExistence type="predicted"/>
<dbReference type="PANTHER" id="PTHR43280:SF2">
    <property type="entry name" value="HTH-TYPE TRANSCRIPTIONAL REGULATOR EXSA"/>
    <property type="match status" value="1"/>
</dbReference>
<keyword evidence="3" id="KW-0804">Transcription</keyword>
<dbReference type="PANTHER" id="PTHR43280">
    <property type="entry name" value="ARAC-FAMILY TRANSCRIPTIONAL REGULATOR"/>
    <property type="match status" value="1"/>
</dbReference>
<name>A0A6N2YM93_VEIPA</name>
<keyword evidence="2" id="KW-0238">DNA-binding</keyword>
<evidence type="ECO:0000256" key="1">
    <source>
        <dbReference type="ARBA" id="ARBA00023015"/>
    </source>
</evidence>
<organism evidence="4">
    <name type="scientific">Veillonella parvula</name>
    <name type="common">Staphylococcus parvulus</name>
    <dbReference type="NCBI Taxonomy" id="29466"/>
    <lineage>
        <taxon>Bacteria</taxon>
        <taxon>Bacillati</taxon>
        <taxon>Bacillota</taxon>
        <taxon>Negativicutes</taxon>
        <taxon>Veillonellales</taxon>
        <taxon>Veillonellaceae</taxon>
        <taxon>Veillonella</taxon>
    </lineage>
</organism>
<dbReference type="InterPro" id="IPR020449">
    <property type="entry name" value="Tscrpt_reg_AraC-type_HTH"/>
</dbReference>
<evidence type="ECO:0000256" key="2">
    <source>
        <dbReference type="ARBA" id="ARBA00023125"/>
    </source>
</evidence>
<dbReference type="InterPro" id="IPR014710">
    <property type="entry name" value="RmlC-like_jellyroll"/>
</dbReference>
<dbReference type="SUPFAM" id="SSF51182">
    <property type="entry name" value="RmlC-like cupins"/>
    <property type="match status" value="1"/>
</dbReference>
<dbReference type="PRINTS" id="PR00032">
    <property type="entry name" value="HTHARAC"/>
</dbReference>
<evidence type="ECO:0000313" key="4">
    <source>
        <dbReference type="EMBL" id="VYT67971.1"/>
    </source>
</evidence>
<dbReference type="EMBL" id="CACRUG010000003">
    <property type="protein sequence ID" value="VYT67971.1"/>
    <property type="molecule type" value="Genomic_DNA"/>
</dbReference>